<evidence type="ECO:0000256" key="7">
    <source>
        <dbReference type="ARBA" id="ARBA00049244"/>
    </source>
</evidence>
<keyword evidence="3" id="KW-0548">Nucleotidyltransferase</keyword>
<dbReference type="Gene3D" id="3.40.50.300">
    <property type="entry name" value="P-loop containing nucleotide triphosphate hydrolases"/>
    <property type="match status" value="1"/>
</dbReference>
<dbReference type="GO" id="GO:0006260">
    <property type="term" value="P:DNA replication"/>
    <property type="evidence" value="ECO:0007669"/>
    <property type="project" value="UniProtKB-KW"/>
</dbReference>
<keyword evidence="2" id="KW-0808">Transferase</keyword>
<dbReference type="Proteomes" id="UP000360750">
    <property type="component" value="Unassembled WGS sequence"/>
</dbReference>
<evidence type="ECO:0000313" key="9">
    <source>
        <dbReference type="Proteomes" id="UP000360750"/>
    </source>
</evidence>
<dbReference type="InterPro" id="IPR027417">
    <property type="entry name" value="P-loop_NTPase"/>
</dbReference>
<sequence length="335" mass="35482">MCVAVRPIWHDEHVTDRLHLLLGDDDFLTGRVISKVVEETSREAGTQVPVTRVRAGDVSEGELAELLSPSLFAEERIVVVEAAAEAGKEPAALITATAKSLPDGITLMVIHTGGGRAKSMVAALKKAGAVEHETATPKWPSDRMTFVRNEFRSLGVKASADVVEQVVESVGSELRELAAACAQLVADTGGKVTVETVQLYYQGRPEVTGFEIADKAVNGDRAGALEALEWAMHHGVPRVLLADALAEAVHSIARVRPMGGIDPYSAASELGMPPNRVKSVQAKAKAWDSESIARAIGVVAKLNGDVKGQAADADYALAHAVAAVAELRPDGRRRL</sequence>
<comment type="similarity">
    <text evidence="6">Belongs to the DNA polymerase HolA subunit family.</text>
</comment>
<evidence type="ECO:0000256" key="6">
    <source>
        <dbReference type="ARBA" id="ARBA00034754"/>
    </source>
</evidence>
<proteinExistence type="inferred from homology"/>
<comment type="catalytic activity">
    <reaction evidence="7">
        <text>DNA(n) + a 2'-deoxyribonucleoside 5'-triphosphate = DNA(n+1) + diphosphate</text>
        <dbReference type="Rhea" id="RHEA:22508"/>
        <dbReference type="Rhea" id="RHEA-COMP:17339"/>
        <dbReference type="Rhea" id="RHEA-COMP:17340"/>
        <dbReference type="ChEBI" id="CHEBI:33019"/>
        <dbReference type="ChEBI" id="CHEBI:61560"/>
        <dbReference type="ChEBI" id="CHEBI:173112"/>
        <dbReference type="EC" id="2.7.7.7"/>
    </reaction>
</comment>
<dbReference type="NCBIfam" id="TIGR01128">
    <property type="entry name" value="holA"/>
    <property type="match status" value="1"/>
</dbReference>
<dbReference type="SUPFAM" id="SSF48019">
    <property type="entry name" value="post-AAA+ oligomerization domain-like"/>
    <property type="match status" value="1"/>
</dbReference>
<evidence type="ECO:0000256" key="3">
    <source>
        <dbReference type="ARBA" id="ARBA00022695"/>
    </source>
</evidence>
<reference evidence="8 9" key="1">
    <citation type="submission" date="2019-02" db="EMBL/GenBank/DDBJ databases">
        <authorList>
            <consortium name="Pathogen Informatics"/>
        </authorList>
    </citation>
    <scope>NUCLEOTIDE SEQUENCE [LARGE SCALE GENOMIC DNA]</scope>
    <source>
        <strain evidence="8 9">3012STDY6756503</strain>
    </source>
</reference>
<dbReference type="EMBL" id="CAACYD010000003">
    <property type="protein sequence ID" value="VFA81086.1"/>
    <property type="molecule type" value="Genomic_DNA"/>
</dbReference>
<keyword evidence="5" id="KW-0239">DNA-directed DNA polymerase</keyword>
<comment type="caution">
    <text evidence="8">The sequence shown here is derived from an EMBL/GenBank/DDBJ whole genome shotgun (WGS) entry which is preliminary data.</text>
</comment>
<dbReference type="AlphaFoldDB" id="A0ABD7UXB1"/>
<dbReference type="GO" id="GO:0003887">
    <property type="term" value="F:DNA-directed DNA polymerase activity"/>
    <property type="evidence" value="ECO:0007669"/>
    <property type="project" value="UniProtKB-KW"/>
</dbReference>
<accession>A0ABD7UXB1</accession>
<keyword evidence="4" id="KW-0235">DNA replication</keyword>
<gene>
    <name evidence="8" type="ORF">NCTC8139_00170</name>
</gene>
<protein>
    <recommendedName>
        <fullName evidence="1">DNA-directed DNA polymerase</fullName>
        <ecNumber evidence="1">2.7.7.7</ecNumber>
    </recommendedName>
</protein>
<dbReference type="InterPro" id="IPR008921">
    <property type="entry name" value="DNA_pol3_clamp-load_cplx_C"/>
</dbReference>
<name>A0ABD7UXB1_9ACTN</name>
<evidence type="ECO:0000256" key="1">
    <source>
        <dbReference type="ARBA" id="ARBA00012417"/>
    </source>
</evidence>
<dbReference type="PANTHER" id="PTHR34388:SF1">
    <property type="entry name" value="DNA POLYMERASE III SUBUNIT DELTA"/>
    <property type="match status" value="1"/>
</dbReference>
<organism evidence="8 9">
    <name type="scientific">Gordonia paraffinivorans</name>
    <dbReference type="NCBI Taxonomy" id="175628"/>
    <lineage>
        <taxon>Bacteria</taxon>
        <taxon>Bacillati</taxon>
        <taxon>Actinomycetota</taxon>
        <taxon>Actinomycetes</taxon>
        <taxon>Mycobacteriales</taxon>
        <taxon>Gordoniaceae</taxon>
        <taxon>Gordonia</taxon>
    </lineage>
</organism>
<evidence type="ECO:0000313" key="8">
    <source>
        <dbReference type="EMBL" id="VFA81086.1"/>
    </source>
</evidence>
<evidence type="ECO:0000256" key="4">
    <source>
        <dbReference type="ARBA" id="ARBA00022705"/>
    </source>
</evidence>
<dbReference type="PANTHER" id="PTHR34388">
    <property type="entry name" value="DNA POLYMERASE III SUBUNIT DELTA"/>
    <property type="match status" value="1"/>
</dbReference>
<evidence type="ECO:0000256" key="5">
    <source>
        <dbReference type="ARBA" id="ARBA00022932"/>
    </source>
</evidence>
<dbReference type="NCBIfam" id="NF005918">
    <property type="entry name" value="PRK07914.1"/>
    <property type="match status" value="1"/>
</dbReference>
<dbReference type="EC" id="2.7.7.7" evidence="1"/>
<dbReference type="InterPro" id="IPR005790">
    <property type="entry name" value="DNA_polIII_delta"/>
</dbReference>
<evidence type="ECO:0000256" key="2">
    <source>
        <dbReference type="ARBA" id="ARBA00022679"/>
    </source>
</evidence>
<dbReference type="Gene3D" id="1.20.272.10">
    <property type="match status" value="1"/>
</dbReference>